<dbReference type="Proteomes" id="UP000188836">
    <property type="component" value="Unassembled WGS sequence"/>
</dbReference>
<evidence type="ECO:0008006" key="4">
    <source>
        <dbReference type="Google" id="ProtNLM"/>
    </source>
</evidence>
<accession>A0A1V2TK97</accession>
<feature type="transmembrane region" description="Helical" evidence="1">
    <location>
        <begin position="104"/>
        <end position="122"/>
    </location>
</feature>
<feature type="transmembrane region" description="Helical" evidence="1">
    <location>
        <begin position="74"/>
        <end position="92"/>
    </location>
</feature>
<dbReference type="AlphaFoldDB" id="A0A1V2TK97"/>
<evidence type="ECO:0000256" key="1">
    <source>
        <dbReference type="SAM" id="Phobius"/>
    </source>
</evidence>
<dbReference type="EMBL" id="MUMY01000003">
    <property type="protein sequence ID" value="ONM49898.1"/>
    <property type="molecule type" value="Genomic_DNA"/>
</dbReference>
<protein>
    <recommendedName>
        <fullName evidence="4">Phosphopantetheine adenylyltransferase</fullName>
    </recommendedName>
</protein>
<proteinExistence type="predicted"/>
<comment type="caution">
    <text evidence="2">The sequence shown here is derived from an EMBL/GenBank/DDBJ whole genome shotgun (WGS) entry which is preliminary data.</text>
</comment>
<keyword evidence="3" id="KW-1185">Reference proteome</keyword>
<dbReference type="RefSeq" id="WP_077115409.1">
    <property type="nucleotide sequence ID" value="NZ_LOKT01000014.1"/>
</dbReference>
<keyword evidence="1" id="KW-0472">Membrane</keyword>
<name>A0A1V2TK97_9NOCA</name>
<keyword evidence="1" id="KW-1133">Transmembrane helix</keyword>
<evidence type="ECO:0000313" key="3">
    <source>
        <dbReference type="Proteomes" id="UP000188836"/>
    </source>
</evidence>
<reference evidence="2 3" key="1">
    <citation type="journal article" date="2016" name="Antonie Van Leeuwenhoek">
        <title>Nocardia donostiensis sp. nov., isolated from human respiratory specimens.</title>
        <authorList>
            <person name="Ercibengoa M."/>
            <person name="Bell M."/>
            <person name="Marimon J.M."/>
            <person name="Humrighouse B."/>
            <person name="Klenk H.P."/>
            <person name="Potter G."/>
            <person name="Perez-Trallero E."/>
        </authorList>
    </citation>
    <scope>NUCLEOTIDE SEQUENCE [LARGE SCALE GENOMIC DNA]</scope>
    <source>
        <strain evidence="2 3">X1655</strain>
    </source>
</reference>
<feature type="transmembrane region" description="Helical" evidence="1">
    <location>
        <begin position="48"/>
        <end position="67"/>
    </location>
</feature>
<organism evidence="2 3">
    <name type="scientific">Nocardia donostiensis</name>
    <dbReference type="NCBI Taxonomy" id="1538463"/>
    <lineage>
        <taxon>Bacteria</taxon>
        <taxon>Bacillati</taxon>
        <taxon>Actinomycetota</taxon>
        <taxon>Actinomycetes</taxon>
        <taxon>Mycobacteriales</taxon>
        <taxon>Nocardiaceae</taxon>
        <taxon>Nocardia</taxon>
    </lineage>
</organism>
<gene>
    <name evidence="2" type="ORF">B0T46_05840</name>
</gene>
<dbReference type="OrthoDB" id="4570117at2"/>
<evidence type="ECO:0000313" key="2">
    <source>
        <dbReference type="EMBL" id="ONM49898.1"/>
    </source>
</evidence>
<keyword evidence="1" id="KW-0812">Transmembrane</keyword>
<sequence length="130" mass="13902">MRRRCWGRLLLVGAAVVNLLPTVAVFSVDRACAVYGLEPAEGDLRLLLRHRGMLFAILGAGLLLAVFRPRLRTAAITVNAVSMAGFLVLVPFEQPVGPALLRVAKVDAVGLILLAGSAVAFWKRRDGDVG</sequence>
<dbReference type="STRING" id="1538463.B0T36_20135"/>